<evidence type="ECO:0000256" key="3">
    <source>
        <dbReference type="SAM" id="MobiDB-lite"/>
    </source>
</evidence>
<dbReference type="Gene3D" id="3.40.50.2300">
    <property type="match status" value="1"/>
</dbReference>
<reference evidence="5 6" key="1">
    <citation type="submission" date="2019-08" db="EMBL/GenBank/DDBJ databases">
        <title>Bacterial whole genome sequence for Glaciihabitans sp. CHu50b-6-2.</title>
        <authorList>
            <person name="Jin L."/>
        </authorList>
    </citation>
    <scope>NUCLEOTIDE SEQUENCE [LARGE SCALE GENOMIC DNA]</scope>
    <source>
        <strain evidence="5 6">CHu50b-6-2</strain>
    </source>
</reference>
<feature type="compositionally biased region" description="Low complexity" evidence="3">
    <location>
        <begin position="129"/>
        <end position="139"/>
    </location>
</feature>
<dbReference type="SUPFAM" id="SSF52172">
    <property type="entry name" value="CheY-like"/>
    <property type="match status" value="1"/>
</dbReference>
<dbReference type="PROSITE" id="PS50110">
    <property type="entry name" value="RESPONSE_REGULATORY"/>
    <property type="match status" value="1"/>
</dbReference>
<dbReference type="CDD" id="cd00156">
    <property type="entry name" value="REC"/>
    <property type="match status" value="1"/>
</dbReference>
<dbReference type="Proteomes" id="UP000321379">
    <property type="component" value="Unassembled WGS sequence"/>
</dbReference>
<sequence length="158" mass="17066">MVDQPYRVLVVEDDPDVAFYTRTVLEKRGCIVTVISDPTLARAALATFEPDVVITDIEMPGLTGLDLLDQIRAERPGTPVVVMTAHLSLDYAVAALRSQADEFLTKPVSSVDLNSVVTRLAEESRRARAALPPREVVPATGAHPDDVGQSPSTQTSRS</sequence>
<dbReference type="GO" id="GO:0000160">
    <property type="term" value="P:phosphorelay signal transduction system"/>
    <property type="evidence" value="ECO:0007669"/>
    <property type="project" value="InterPro"/>
</dbReference>
<feature type="compositionally biased region" description="Polar residues" evidence="3">
    <location>
        <begin position="149"/>
        <end position="158"/>
    </location>
</feature>
<dbReference type="PANTHER" id="PTHR44591">
    <property type="entry name" value="STRESS RESPONSE REGULATOR PROTEIN 1"/>
    <property type="match status" value="1"/>
</dbReference>
<dbReference type="InterPro" id="IPR011006">
    <property type="entry name" value="CheY-like_superfamily"/>
</dbReference>
<evidence type="ECO:0000256" key="1">
    <source>
        <dbReference type="ARBA" id="ARBA00022553"/>
    </source>
</evidence>
<comment type="caution">
    <text evidence="5">The sequence shown here is derived from an EMBL/GenBank/DDBJ whole genome shotgun (WGS) entry which is preliminary data.</text>
</comment>
<evidence type="ECO:0000313" key="5">
    <source>
        <dbReference type="EMBL" id="TXN31271.1"/>
    </source>
</evidence>
<dbReference type="Pfam" id="PF00072">
    <property type="entry name" value="Response_reg"/>
    <property type="match status" value="1"/>
</dbReference>
<keyword evidence="6" id="KW-1185">Reference proteome</keyword>
<protein>
    <submittedName>
        <fullName evidence="5">Response regulator</fullName>
    </submittedName>
</protein>
<keyword evidence="1 2" id="KW-0597">Phosphoprotein</keyword>
<accession>A0A5C8URR1</accession>
<feature type="modified residue" description="4-aspartylphosphate" evidence="2">
    <location>
        <position position="56"/>
    </location>
</feature>
<organism evidence="5 6">
    <name type="scientific">Lacisediminihabitans profunda</name>
    <dbReference type="NCBI Taxonomy" id="2594790"/>
    <lineage>
        <taxon>Bacteria</taxon>
        <taxon>Bacillati</taxon>
        <taxon>Actinomycetota</taxon>
        <taxon>Actinomycetes</taxon>
        <taxon>Micrococcales</taxon>
        <taxon>Microbacteriaceae</taxon>
        <taxon>Lacisediminihabitans</taxon>
    </lineage>
</organism>
<feature type="domain" description="Response regulatory" evidence="4">
    <location>
        <begin position="7"/>
        <end position="121"/>
    </location>
</feature>
<dbReference type="AlphaFoldDB" id="A0A5C8URR1"/>
<dbReference type="InterPro" id="IPR001789">
    <property type="entry name" value="Sig_transdc_resp-reg_receiver"/>
</dbReference>
<evidence type="ECO:0000313" key="6">
    <source>
        <dbReference type="Proteomes" id="UP000321379"/>
    </source>
</evidence>
<gene>
    <name evidence="5" type="ORF">FVP33_06795</name>
</gene>
<evidence type="ECO:0000256" key="2">
    <source>
        <dbReference type="PROSITE-ProRule" id="PRU00169"/>
    </source>
</evidence>
<dbReference type="InterPro" id="IPR050595">
    <property type="entry name" value="Bact_response_regulator"/>
</dbReference>
<dbReference type="EMBL" id="VRMG01000005">
    <property type="protein sequence ID" value="TXN31271.1"/>
    <property type="molecule type" value="Genomic_DNA"/>
</dbReference>
<dbReference type="SMART" id="SM00448">
    <property type="entry name" value="REC"/>
    <property type="match status" value="1"/>
</dbReference>
<feature type="region of interest" description="Disordered" evidence="3">
    <location>
        <begin position="124"/>
        <end position="158"/>
    </location>
</feature>
<dbReference type="PANTHER" id="PTHR44591:SF25">
    <property type="entry name" value="CHEMOTAXIS TWO-COMPONENT RESPONSE REGULATOR"/>
    <property type="match status" value="1"/>
</dbReference>
<name>A0A5C8URR1_9MICO</name>
<evidence type="ECO:0000259" key="4">
    <source>
        <dbReference type="PROSITE" id="PS50110"/>
    </source>
</evidence>
<proteinExistence type="predicted"/>